<comment type="caution">
    <text evidence="2">The sequence shown here is derived from an EMBL/GenBank/DDBJ whole genome shotgun (WGS) entry which is preliminary data.</text>
</comment>
<dbReference type="AlphaFoldDB" id="A0A832N2M2"/>
<keyword evidence="1" id="KW-0812">Transmembrane</keyword>
<reference evidence="2" key="1">
    <citation type="journal article" date="2020" name="mSystems">
        <title>Genome- and Community-Level Interaction Insights into Carbon Utilization and Element Cycling Functions of Hydrothermarchaeota in Hydrothermal Sediment.</title>
        <authorList>
            <person name="Zhou Z."/>
            <person name="Liu Y."/>
            <person name="Xu W."/>
            <person name="Pan J."/>
            <person name="Luo Z.H."/>
            <person name="Li M."/>
        </authorList>
    </citation>
    <scope>NUCLEOTIDE SEQUENCE [LARGE SCALE GENOMIC DNA]</scope>
    <source>
        <strain evidence="2">HyVt-505</strain>
    </source>
</reference>
<gene>
    <name evidence="2" type="ORF">ENJ65_00465</name>
</gene>
<evidence type="ECO:0000256" key="1">
    <source>
        <dbReference type="SAM" id="Phobius"/>
    </source>
</evidence>
<keyword evidence="1" id="KW-1133">Transmembrane helix</keyword>
<organism evidence="2">
    <name type="scientific">Candidatus Tenderia electrophaga</name>
    <dbReference type="NCBI Taxonomy" id="1748243"/>
    <lineage>
        <taxon>Bacteria</taxon>
        <taxon>Pseudomonadati</taxon>
        <taxon>Pseudomonadota</taxon>
        <taxon>Gammaproteobacteria</taxon>
        <taxon>Candidatus Tenderiales</taxon>
        <taxon>Candidatus Tenderiaceae</taxon>
        <taxon>Candidatus Tenderia</taxon>
    </lineage>
</organism>
<protein>
    <submittedName>
        <fullName evidence="2">Uncharacterized protein</fullName>
    </submittedName>
</protein>
<sequence>MTNEKDSQTLQKIKKIHERIVITAGIAMGIALSSYFFTFGMLIDRDATFMLWFQVVTSVLFIFGLIYIKPLALLLVRVLLASNSDCRQMLKGMKVADLEKV</sequence>
<proteinExistence type="predicted"/>
<feature type="transmembrane region" description="Helical" evidence="1">
    <location>
        <begin position="20"/>
        <end position="43"/>
    </location>
</feature>
<keyword evidence="1" id="KW-0472">Membrane</keyword>
<name>A0A832N2M2_9GAMM</name>
<accession>A0A832N2M2</accession>
<evidence type="ECO:0000313" key="2">
    <source>
        <dbReference type="EMBL" id="HHJ80085.1"/>
    </source>
</evidence>
<dbReference type="Proteomes" id="UP000885832">
    <property type="component" value="Unassembled WGS sequence"/>
</dbReference>
<dbReference type="EMBL" id="DRNF01000030">
    <property type="protein sequence ID" value="HHJ80085.1"/>
    <property type="molecule type" value="Genomic_DNA"/>
</dbReference>